<dbReference type="STRING" id="69332.A0A388MEB4"/>
<feature type="domain" description="AP-5 complex subunit zeta-1 ARM repeats" evidence="1">
    <location>
        <begin position="127"/>
        <end position="242"/>
    </location>
</feature>
<evidence type="ECO:0000259" key="1">
    <source>
        <dbReference type="Pfam" id="PF14764"/>
    </source>
</evidence>
<comment type="caution">
    <text evidence="2">The sequence shown here is derived from an EMBL/GenBank/DDBJ whole genome shotgun (WGS) entry which is preliminary data.</text>
</comment>
<reference evidence="2 3" key="1">
    <citation type="journal article" date="2018" name="Cell">
        <title>The Chara Genome: Secondary Complexity and Implications for Plant Terrestrialization.</title>
        <authorList>
            <person name="Nishiyama T."/>
            <person name="Sakayama H."/>
            <person name="Vries J.D."/>
            <person name="Buschmann H."/>
            <person name="Saint-Marcoux D."/>
            <person name="Ullrich K.K."/>
            <person name="Haas F.B."/>
            <person name="Vanderstraeten L."/>
            <person name="Becker D."/>
            <person name="Lang D."/>
            <person name="Vosolsobe S."/>
            <person name="Rombauts S."/>
            <person name="Wilhelmsson P.K.I."/>
            <person name="Janitza P."/>
            <person name="Kern R."/>
            <person name="Heyl A."/>
            <person name="Rumpler F."/>
            <person name="Villalobos L.I.A.C."/>
            <person name="Clay J.M."/>
            <person name="Skokan R."/>
            <person name="Toyoda A."/>
            <person name="Suzuki Y."/>
            <person name="Kagoshima H."/>
            <person name="Schijlen E."/>
            <person name="Tajeshwar N."/>
            <person name="Catarino B."/>
            <person name="Hetherington A.J."/>
            <person name="Saltykova A."/>
            <person name="Bonnot C."/>
            <person name="Breuninger H."/>
            <person name="Symeonidi A."/>
            <person name="Radhakrishnan G.V."/>
            <person name="Van Nieuwerburgh F."/>
            <person name="Deforce D."/>
            <person name="Chang C."/>
            <person name="Karol K.G."/>
            <person name="Hedrich R."/>
            <person name="Ulvskov P."/>
            <person name="Glockner G."/>
            <person name="Delwiche C.F."/>
            <person name="Petrasek J."/>
            <person name="Van de Peer Y."/>
            <person name="Friml J."/>
            <person name="Beilby M."/>
            <person name="Dolan L."/>
            <person name="Kohara Y."/>
            <person name="Sugano S."/>
            <person name="Fujiyama A."/>
            <person name="Delaux P.-M."/>
            <person name="Quint M."/>
            <person name="TheiBen G."/>
            <person name="Hagemann M."/>
            <person name="Harholt J."/>
            <person name="Dunand C."/>
            <person name="Zachgo S."/>
            <person name="Langdale J."/>
            <person name="Maumus F."/>
            <person name="Straeten D.V.D."/>
            <person name="Gould S.B."/>
            <person name="Rensing S.A."/>
        </authorList>
    </citation>
    <scope>NUCLEOTIDE SEQUENCE [LARGE SCALE GENOMIC DNA]</scope>
    <source>
        <strain evidence="2 3">S276</strain>
    </source>
</reference>
<dbReference type="EMBL" id="BFEA01001148">
    <property type="protein sequence ID" value="GBG92845.1"/>
    <property type="molecule type" value="Genomic_DNA"/>
</dbReference>
<organism evidence="2 3">
    <name type="scientific">Chara braunii</name>
    <name type="common">Braun's stonewort</name>
    <dbReference type="NCBI Taxonomy" id="69332"/>
    <lineage>
        <taxon>Eukaryota</taxon>
        <taxon>Viridiplantae</taxon>
        <taxon>Streptophyta</taxon>
        <taxon>Charophyceae</taxon>
        <taxon>Charales</taxon>
        <taxon>Characeae</taxon>
        <taxon>Chara</taxon>
    </lineage>
</organism>
<dbReference type="Gramene" id="GBG92845">
    <property type="protein sequence ID" value="GBG92845"/>
    <property type="gene ID" value="CBR_g57501"/>
</dbReference>
<evidence type="ECO:0000313" key="3">
    <source>
        <dbReference type="Proteomes" id="UP000265515"/>
    </source>
</evidence>
<accession>A0A388MEB4</accession>
<protein>
    <recommendedName>
        <fullName evidence="1">AP-5 complex subunit zeta-1 ARM repeats domain-containing protein</fullName>
    </recommendedName>
</protein>
<evidence type="ECO:0000313" key="2">
    <source>
        <dbReference type="EMBL" id="GBG92845.1"/>
    </source>
</evidence>
<proteinExistence type="predicted"/>
<dbReference type="AlphaFoldDB" id="A0A388MEB4"/>
<gene>
    <name evidence="2" type="ORF">CBR_g57501</name>
</gene>
<dbReference type="Proteomes" id="UP000265515">
    <property type="component" value="Unassembled WGS sequence"/>
</dbReference>
<dbReference type="PANTHER" id="PTHR47885">
    <property type="entry name" value="AP-5 COMPLEX SUBUNIT ZETA-1"/>
    <property type="match status" value="1"/>
</dbReference>
<dbReference type="PANTHER" id="PTHR47885:SF1">
    <property type="entry name" value="AP-5 COMPLEX SUBUNIT ZETA-1"/>
    <property type="match status" value="1"/>
</dbReference>
<dbReference type="OrthoDB" id="744564at2759"/>
<dbReference type="InterPro" id="IPR055450">
    <property type="entry name" value="AP5Z1_ARM"/>
</dbReference>
<keyword evidence="3" id="KW-1185">Reference proteome</keyword>
<dbReference type="Pfam" id="PF14764">
    <property type="entry name" value="SPG48"/>
    <property type="match status" value="1"/>
</dbReference>
<sequence>MGHPELLLSAGNPAKDLAEKLKSLFALMEKRRIEAKVEIDPNDDLSLLRWRLGSQRDSMNTEREGEDENALLPADLVNAAVAHCLRILAQFASGSPGGVAAATVGGAAAGSGTPNGTGDGGTRDSLMDAVLCEAVYLLQELCASDPSELVPRVLPGLNKFLQRTAPISSPPFISGVVALAILKFFLDFGDVVLFDAEPAMHLFFRSCLSRQYADPAVADALRVFIMENKRKLSMSHSSILPQVSRWKSGIPS</sequence>
<name>A0A388MEB4_CHABU</name>